<dbReference type="RefSeq" id="WP_091843642.1">
    <property type="nucleotide sequence ID" value="NZ_FOCM01000001.1"/>
</dbReference>
<protein>
    <submittedName>
        <fullName evidence="2">Uncharacterized protein</fullName>
    </submittedName>
</protein>
<gene>
    <name evidence="2" type="ORF">SAMN04488011_101370</name>
</gene>
<dbReference type="Proteomes" id="UP000199372">
    <property type="component" value="Unassembled WGS sequence"/>
</dbReference>
<dbReference type="OrthoDB" id="195732at2"/>
<accession>A0A1H8B193</accession>
<dbReference type="AlphaFoldDB" id="A0A1H8B193"/>
<sequence>MPRLIPTVLAIACAGFTAPMLHAAEAEALAYARAQLATLGETPGITSVVKAGNLRHGALDEAQILELDAAWRAEIGSTSDTVITPVLESDASDVLRKIVEAANGRIVEIIVMDKMGMNAAISAITSDYWQGDEAKYLETYPKGAGAVFVDTVEFDESSNLYLQQVSGTLTDPSTGMPIGAVTFGLDASAFN</sequence>
<dbReference type="EMBL" id="FOCM01000001">
    <property type="protein sequence ID" value="SEM75874.1"/>
    <property type="molecule type" value="Genomic_DNA"/>
</dbReference>
<evidence type="ECO:0000313" key="2">
    <source>
        <dbReference type="EMBL" id="SEM75874.1"/>
    </source>
</evidence>
<keyword evidence="1" id="KW-0732">Signal</keyword>
<name>A0A1H8B193_9RHOB</name>
<reference evidence="3" key="1">
    <citation type="submission" date="2016-10" db="EMBL/GenBank/DDBJ databases">
        <authorList>
            <person name="Varghese N."/>
            <person name="Submissions S."/>
        </authorList>
    </citation>
    <scope>NUCLEOTIDE SEQUENCE [LARGE SCALE GENOMIC DNA]</scope>
    <source>
        <strain evidence="3">DSM 26893</strain>
    </source>
</reference>
<proteinExistence type="predicted"/>
<feature type="signal peptide" evidence="1">
    <location>
        <begin position="1"/>
        <end position="23"/>
    </location>
</feature>
<organism evidence="2 3">
    <name type="scientific">Palleronia pelagia</name>
    <dbReference type="NCBI Taxonomy" id="387096"/>
    <lineage>
        <taxon>Bacteria</taxon>
        <taxon>Pseudomonadati</taxon>
        <taxon>Pseudomonadota</taxon>
        <taxon>Alphaproteobacteria</taxon>
        <taxon>Rhodobacterales</taxon>
        <taxon>Roseobacteraceae</taxon>
        <taxon>Palleronia</taxon>
    </lineage>
</organism>
<evidence type="ECO:0000256" key="1">
    <source>
        <dbReference type="SAM" id="SignalP"/>
    </source>
</evidence>
<feature type="chain" id="PRO_5011645799" evidence="1">
    <location>
        <begin position="24"/>
        <end position="191"/>
    </location>
</feature>
<evidence type="ECO:0000313" key="3">
    <source>
        <dbReference type="Proteomes" id="UP000199372"/>
    </source>
</evidence>
<keyword evidence="3" id="KW-1185">Reference proteome</keyword>